<protein>
    <submittedName>
        <fullName evidence="2">Transposase</fullName>
    </submittedName>
</protein>
<sequence>MSYTELIKETLNILDLNVIFEENCLRKEKINGQIKTTFPTVLHFDEFKSVRQVSGAMSFIILNGQTRKLFDIVENRQLSYLERYFNRFPLSVRENVQFIVIDIYTPYVFLVKKCFPKAKLIIDRFHIVQHIGRIFRNHRITWTNYLLKSSSLAEKRQGK</sequence>
<evidence type="ECO:0000313" key="3">
    <source>
        <dbReference type="Proteomes" id="UP000004846"/>
    </source>
</evidence>
<dbReference type="InterPro" id="IPR047951">
    <property type="entry name" value="Transpos_ISL3"/>
</dbReference>
<organism evidence="2 3">
    <name type="scientific">Enterococcus faecalis TX4248</name>
    <dbReference type="NCBI Taxonomy" id="749495"/>
    <lineage>
        <taxon>Bacteria</taxon>
        <taxon>Bacillati</taxon>
        <taxon>Bacillota</taxon>
        <taxon>Bacilli</taxon>
        <taxon>Lactobacillales</taxon>
        <taxon>Enterococcaceae</taxon>
        <taxon>Enterococcus</taxon>
    </lineage>
</organism>
<gene>
    <name evidence="2" type="ORF">HMPREF9498_01177</name>
</gene>
<name>A0A125W6L9_ENTFL</name>
<evidence type="ECO:0000259" key="1">
    <source>
        <dbReference type="Pfam" id="PF01610"/>
    </source>
</evidence>
<dbReference type="PANTHER" id="PTHR33498:SF1">
    <property type="entry name" value="TRANSPOSASE FOR INSERTION SEQUENCE ELEMENT IS1557"/>
    <property type="match status" value="1"/>
</dbReference>
<evidence type="ECO:0000313" key="2">
    <source>
        <dbReference type="EMBL" id="EFM83172.1"/>
    </source>
</evidence>
<dbReference type="EMBL" id="AEBR01000031">
    <property type="protein sequence ID" value="EFM83172.1"/>
    <property type="molecule type" value="Genomic_DNA"/>
</dbReference>
<proteinExistence type="predicted"/>
<dbReference type="PANTHER" id="PTHR33498">
    <property type="entry name" value="TRANSPOSASE FOR INSERTION SEQUENCE ELEMENT IS1557"/>
    <property type="match status" value="1"/>
</dbReference>
<feature type="domain" description="Transposase IS204/IS1001/IS1096/IS1165 DDE" evidence="1">
    <location>
        <begin position="45"/>
        <end position="144"/>
    </location>
</feature>
<comment type="caution">
    <text evidence="2">The sequence shown here is derived from an EMBL/GenBank/DDBJ whole genome shotgun (WGS) entry which is preliminary data.</text>
</comment>
<dbReference type="AlphaFoldDB" id="A0A125W6L9"/>
<dbReference type="InterPro" id="IPR002560">
    <property type="entry name" value="Transposase_DDE"/>
</dbReference>
<dbReference type="Proteomes" id="UP000004846">
    <property type="component" value="Unassembled WGS sequence"/>
</dbReference>
<dbReference type="HOGENOM" id="CLU_1658133_0_0_9"/>
<dbReference type="Pfam" id="PF01610">
    <property type="entry name" value="DDE_Tnp_ISL3"/>
    <property type="match status" value="1"/>
</dbReference>
<reference evidence="2 3" key="1">
    <citation type="submission" date="2010-07" db="EMBL/GenBank/DDBJ databases">
        <authorList>
            <person name="Sid Ahmed O."/>
        </authorList>
    </citation>
    <scope>NUCLEOTIDE SEQUENCE [LARGE SCALE GENOMIC DNA]</scope>
    <source>
        <strain evidence="2 3">TX4248</strain>
    </source>
</reference>
<accession>A0A125W6L9</accession>